<evidence type="ECO:0000259" key="2">
    <source>
        <dbReference type="SMART" id="SM00860"/>
    </source>
</evidence>
<evidence type="ECO:0000313" key="3">
    <source>
        <dbReference type="EMBL" id="GEC08635.1"/>
    </source>
</evidence>
<dbReference type="Pfam" id="PF09346">
    <property type="entry name" value="SMI1_KNR4"/>
    <property type="match status" value="1"/>
</dbReference>
<gene>
    <name evidence="3" type="ORF">SSP24_62900</name>
</gene>
<comment type="caution">
    <text evidence="3">The sequence shown here is derived from an EMBL/GenBank/DDBJ whole genome shotgun (WGS) entry which is preliminary data.</text>
</comment>
<dbReference type="RefSeq" id="WP_141313352.1">
    <property type="nucleotide sequence ID" value="NZ_BJND01000055.1"/>
</dbReference>
<feature type="compositionally biased region" description="Low complexity" evidence="1">
    <location>
        <begin position="227"/>
        <end position="236"/>
    </location>
</feature>
<dbReference type="OrthoDB" id="3287229at2"/>
<dbReference type="InterPro" id="IPR018958">
    <property type="entry name" value="Knr4/Smi1-like_dom"/>
</dbReference>
<feature type="region of interest" description="Disordered" evidence="1">
    <location>
        <begin position="368"/>
        <end position="393"/>
    </location>
</feature>
<feature type="domain" description="Knr4/Smi1-like" evidence="2">
    <location>
        <begin position="31"/>
        <end position="177"/>
    </location>
</feature>
<dbReference type="Proteomes" id="UP000317881">
    <property type="component" value="Unassembled WGS sequence"/>
</dbReference>
<dbReference type="AlphaFoldDB" id="A0A4Y3VRH4"/>
<keyword evidence="4" id="KW-1185">Reference proteome</keyword>
<organism evidence="3 4">
    <name type="scientific">Streptomyces spinoverrucosus</name>
    <dbReference type="NCBI Taxonomy" id="284043"/>
    <lineage>
        <taxon>Bacteria</taxon>
        <taxon>Bacillati</taxon>
        <taxon>Actinomycetota</taxon>
        <taxon>Actinomycetes</taxon>
        <taxon>Kitasatosporales</taxon>
        <taxon>Streptomycetaceae</taxon>
        <taxon>Streptomyces</taxon>
    </lineage>
</organism>
<proteinExistence type="predicted"/>
<protein>
    <recommendedName>
        <fullName evidence="2">Knr4/Smi1-like domain-containing protein</fullName>
    </recommendedName>
</protein>
<dbReference type="SMART" id="SM00860">
    <property type="entry name" value="SMI1_KNR4"/>
    <property type="match status" value="1"/>
</dbReference>
<accession>A0A4Y3VRH4</accession>
<name>A0A4Y3VRH4_9ACTN</name>
<evidence type="ECO:0000313" key="4">
    <source>
        <dbReference type="Proteomes" id="UP000317881"/>
    </source>
</evidence>
<sequence>MSIPTVEESWARIDDWLARHAPVSHARLRPPTPDTDIEAAQRALGVSFPDDLVASLRCHDGVELQDGAPVLAYYGPPSGVADIVKSTTFLREVAADLDEEEDEDEGESHELAAFWRPEWLLITLGIGWQSSDGLFLSCRPGPNFGRLGRYFDEDAPSFTQWPSLRHLLADFADALENGRQFNNRISLAVDGVLLWEDEKTVVPDPVSPLALAEATTEPEPTTPPAPTETATAPTGAPGDGRSAVLAFVRIARPRPEPLPDQPDIVFAQGLTPDELLHRLGAIPTTFRPRTRERTRQAGASLWAAHRPLVRAGTAGGWAYAAQEAGAAQFGRPEVLRAVSAGTRAVALTKQGPEVRVTLTEDGMARPEAATHVQSPREGHVQLPEGQRPRYVGADPWPGSTAAYSRILSGLAEDYGIVHVPDDDAKVELTSALLLPVLDDFPEHARRPVPEVRHFDLAGLVERTPPQRLRTAVAAQLARLAAETRIDTYEEVADALERIRLGESLQLNTGDPLDLRMRTLAAESWAARRMVQPAWRAEPGPVAQEDFSAWVVRDQATRALRAFIQLPVPVAAAGILHQRMSVHWRTELAADLQES</sequence>
<dbReference type="EMBL" id="BJND01000055">
    <property type="protein sequence ID" value="GEC08635.1"/>
    <property type="molecule type" value="Genomic_DNA"/>
</dbReference>
<dbReference type="SUPFAM" id="SSF160631">
    <property type="entry name" value="SMI1/KNR4-like"/>
    <property type="match status" value="1"/>
</dbReference>
<feature type="region of interest" description="Disordered" evidence="1">
    <location>
        <begin position="212"/>
        <end position="239"/>
    </location>
</feature>
<dbReference type="InterPro" id="IPR037883">
    <property type="entry name" value="Knr4/Smi1-like_sf"/>
</dbReference>
<evidence type="ECO:0000256" key="1">
    <source>
        <dbReference type="SAM" id="MobiDB-lite"/>
    </source>
</evidence>
<reference evidence="3 4" key="1">
    <citation type="submission" date="2019-06" db="EMBL/GenBank/DDBJ databases">
        <title>Whole genome shotgun sequence of Streptomyces spinoverrucosus NBRC 14228.</title>
        <authorList>
            <person name="Hosoyama A."/>
            <person name="Uohara A."/>
            <person name="Ohji S."/>
            <person name="Ichikawa N."/>
        </authorList>
    </citation>
    <scope>NUCLEOTIDE SEQUENCE [LARGE SCALE GENOMIC DNA]</scope>
    <source>
        <strain evidence="3 4">NBRC 14228</strain>
    </source>
</reference>